<dbReference type="AlphaFoldDB" id="A0A8H3IWB3"/>
<evidence type="ECO:0000313" key="2">
    <source>
        <dbReference type="Proteomes" id="UP000664169"/>
    </source>
</evidence>
<accession>A0A8H3IWB3</accession>
<dbReference type="Proteomes" id="UP000664169">
    <property type="component" value="Unassembled WGS sequence"/>
</dbReference>
<organism evidence="1 2">
    <name type="scientific">Gomphillus americanus</name>
    <dbReference type="NCBI Taxonomy" id="1940652"/>
    <lineage>
        <taxon>Eukaryota</taxon>
        <taxon>Fungi</taxon>
        <taxon>Dikarya</taxon>
        <taxon>Ascomycota</taxon>
        <taxon>Pezizomycotina</taxon>
        <taxon>Lecanoromycetes</taxon>
        <taxon>OSLEUM clade</taxon>
        <taxon>Ostropomycetidae</taxon>
        <taxon>Ostropales</taxon>
        <taxon>Graphidaceae</taxon>
        <taxon>Gomphilloideae</taxon>
        <taxon>Gomphillus</taxon>
    </lineage>
</organism>
<dbReference type="EMBL" id="CAJPDQ010000032">
    <property type="protein sequence ID" value="CAF9929484.1"/>
    <property type="molecule type" value="Genomic_DNA"/>
</dbReference>
<sequence>MDATAQRAALQNLTVRTENTTVEFALQPNKIVMRGRHFMKCATGDRSDAFERDFLFNVHICDHVRRFGEFGSEIVQLTHCRPYKLRQDPSSKECAAEKYCSLCPTEFESHTVSLNEAEYLFIITRWLDLGSGVSPNESNYRSHMVIGSAHWINGHLHPFVGYEPGSIKAAFESACLN</sequence>
<evidence type="ECO:0000313" key="1">
    <source>
        <dbReference type="EMBL" id="CAF9929484.1"/>
    </source>
</evidence>
<gene>
    <name evidence="1" type="ORF">GOMPHAMPRED_005419</name>
</gene>
<name>A0A8H3IWB3_9LECA</name>
<reference evidence="1" key="1">
    <citation type="submission" date="2021-03" db="EMBL/GenBank/DDBJ databases">
        <authorList>
            <person name="Tagirdzhanova G."/>
        </authorList>
    </citation>
    <scope>NUCLEOTIDE SEQUENCE</scope>
</reference>
<dbReference type="OrthoDB" id="3766406at2759"/>
<comment type="caution">
    <text evidence="1">The sequence shown here is derived from an EMBL/GenBank/DDBJ whole genome shotgun (WGS) entry which is preliminary data.</text>
</comment>
<keyword evidence="2" id="KW-1185">Reference proteome</keyword>
<proteinExistence type="predicted"/>
<protein>
    <submittedName>
        <fullName evidence="1">Uncharacterized protein</fullName>
    </submittedName>
</protein>